<evidence type="ECO:0000313" key="1">
    <source>
        <dbReference type="EMBL" id="RGQ36001.1"/>
    </source>
</evidence>
<dbReference type="Pfam" id="PF00702">
    <property type="entry name" value="Hydrolase"/>
    <property type="match status" value="1"/>
</dbReference>
<dbReference type="AlphaFoldDB" id="A0A412AUY4"/>
<evidence type="ECO:0000313" key="2">
    <source>
        <dbReference type="Proteomes" id="UP000284751"/>
    </source>
</evidence>
<dbReference type="EMBL" id="QRTC01000059">
    <property type="protein sequence ID" value="RGQ36001.1"/>
    <property type="molecule type" value="Genomic_DNA"/>
</dbReference>
<sequence>MNGISTFIFDMGNVLIDYNPFRIMEEIVGDWKAIPEIMAATVFSPLWIELDKGAVSQEDAVKTMVRQAPQHQEKIQAVMERWDETLLPIPGMLELVSQLKAQGYGLHLLSNASLRFYQYQNRFPVMKMMDSVHISASMRLIKPDPKIYQRVLEEQGLQPEACLFIDDLKDNIQGAQACGIHGYQFSTPDAFSDFLRQNKFLP</sequence>
<dbReference type="NCBIfam" id="TIGR01509">
    <property type="entry name" value="HAD-SF-IA-v3"/>
    <property type="match status" value="1"/>
</dbReference>
<accession>A0A412AUY4</accession>
<dbReference type="SUPFAM" id="SSF56784">
    <property type="entry name" value="HAD-like"/>
    <property type="match status" value="1"/>
</dbReference>
<dbReference type="InterPro" id="IPR006439">
    <property type="entry name" value="HAD-SF_hydro_IA"/>
</dbReference>
<dbReference type="SFLD" id="SFLDG01129">
    <property type="entry name" value="C1.5:_HAD__Beta-PGM__Phosphata"/>
    <property type="match status" value="1"/>
</dbReference>
<dbReference type="Gene3D" id="3.40.50.1000">
    <property type="entry name" value="HAD superfamily/HAD-like"/>
    <property type="match status" value="1"/>
</dbReference>
<dbReference type="PRINTS" id="PR00413">
    <property type="entry name" value="HADHALOGNASE"/>
</dbReference>
<organism evidence="1 2">
    <name type="scientific">[Clostridium] leptum</name>
    <dbReference type="NCBI Taxonomy" id="1535"/>
    <lineage>
        <taxon>Bacteria</taxon>
        <taxon>Bacillati</taxon>
        <taxon>Bacillota</taxon>
        <taxon>Clostridia</taxon>
        <taxon>Eubacteriales</taxon>
        <taxon>Oscillospiraceae</taxon>
        <taxon>Oscillospiraceae incertae sedis</taxon>
    </lineage>
</organism>
<gene>
    <name evidence="1" type="ORF">DWY99_11990</name>
</gene>
<protein>
    <submittedName>
        <fullName evidence="1">HAD family phosphatase</fullName>
    </submittedName>
</protein>
<dbReference type="InterPro" id="IPR023214">
    <property type="entry name" value="HAD_sf"/>
</dbReference>
<reference evidence="1 2" key="1">
    <citation type="submission" date="2018-08" db="EMBL/GenBank/DDBJ databases">
        <title>A genome reference for cultivated species of the human gut microbiota.</title>
        <authorList>
            <person name="Zou Y."/>
            <person name="Xue W."/>
            <person name="Luo G."/>
        </authorList>
    </citation>
    <scope>NUCLEOTIDE SEQUENCE [LARGE SCALE GENOMIC DNA]</scope>
    <source>
        <strain evidence="1 2">AF28-26</strain>
    </source>
</reference>
<dbReference type="SFLD" id="SFLDS00003">
    <property type="entry name" value="Haloacid_Dehalogenase"/>
    <property type="match status" value="1"/>
</dbReference>
<comment type="caution">
    <text evidence="1">The sequence shown here is derived from an EMBL/GenBank/DDBJ whole genome shotgun (WGS) entry which is preliminary data.</text>
</comment>
<name>A0A412AUY4_9FIRM</name>
<dbReference type="InterPro" id="IPR023198">
    <property type="entry name" value="PGP-like_dom2"/>
</dbReference>
<dbReference type="PANTHER" id="PTHR43611">
    <property type="entry name" value="ALPHA-D-GLUCOSE 1-PHOSPHATE PHOSPHATASE"/>
    <property type="match status" value="1"/>
</dbReference>
<dbReference type="PANTHER" id="PTHR43611:SF3">
    <property type="entry name" value="FLAVIN MONONUCLEOTIDE HYDROLASE 1, CHLOROPLATIC"/>
    <property type="match status" value="1"/>
</dbReference>
<dbReference type="Proteomes" id="UP000284751">
    <property type="component" value="Unassembled WGS sequence"/>
</dbReference>
<dbReference type="CDD" id="cd02603">
    <property type="entry name" value="HAD_sEH-N_like"/>
    <property type="match status" value="1"/>
</dbReference>
<dbReference type="InterPro" id="IPR036412">
    <property type="entry name" value="HAD-like_sf"/>
</dbReference>
<dbReference type="Gene3D" id="1.10.150.240">
    <property type="entry name" value="Putative phosphatase, domain 2"/>
    <property type="match status" value="1"/>
</dbReference>
<proteinExistence type="predicted"/>